<protein>
    <submittedName>
        <fullName evidence="2">Uncharacterized protein</fullName>
    </submittedName>
</protein>
<evidence type="ECO:0000313" key="2">
    <source>
        <dbReference type="EMBL" id="TYL38848.1"/>
    </source>
</evidence>
<evidence type="ECO:0000313" key="3">
    <source>
        <dbReference type="Proteomes" id="UP000766904"/>
    </source>
</evidence>
<comment type="caution">
    <text evidence="2">The sequence shown here is derived from an EMBL/GenBank/DDBJ whole genome shotgun (WGS) entry which is preliminary data.</text>
</comment>
<gene>
    <name evidence="2" type="ORF">CV102_10075</name>
</gene>
<feature type="region of interest" description="Disordered" evidence="1">
    <location>
        <begin position="1"/>
        <end position="80"/>
    </location>
</feature>
<reference evidence="2" key="1">
    <citation type="submission" date="2017-11" db="EMBL/GenBank/DDBJ databases">
        <authorList>
            <person name="Kajale S.C."/>
            <person name="Sharma A."/>
        </authorList>
    </citation>
    <scope>NUCLEOTIDE SEQUENCE</scope>
    <source>
        <strain evidence="2">LS1_42</strain>
    </source>
</reference>
<name>A0A8J8Q5G1_9EURY</name>
<dbReference type="EMBL" id="PHNJ01000004">
    <property type="protein sequence ID" value="TYL38848.1"/>
    <property type="molecule type" value="Genomic_DNA"/>
</dbReference>
<keyword evidence="3" id="KW-1185">Reference proteome</keyword>
<dbReference type="AlphaFoldDB" id="A0A8J8Q5G1"/>
<proteinExistence type="predicted"/>
<evidence type="ECO:0000256" key="1">
    <source>
        <dbReference type="SAM" id="MobiDB-lite"/>
    </source>
</evidence>
<organism evidence="2 3">
    <name type="scientific">Natronococcus pandeyae</name>
    <dbReference type="NCBI Taxonomy" id="2055836"/>
    <lineage>
        <taxon>Archaea</taxon>
        <taxon>Methanobacteriati</taxon>
        <taxon>Methanobacteriota</taxon>
        <taxon>Stenosarchaea group</taxon>
        <taxon>Halobacteria</taxon>
        <taxon>Halobacteriales</taxon>
        <taxon>Natrialbaceae</taxon>
        <taxon>Natronococcus</taxon>
    </lineage>
</organism>
<accession>A0A8J8Q5G1</accession>
<sequence>MATLAILTVTSGDRHDPLSGGTIDALEPPNATDEPPVQPNLTDLGTAERFEHRSATTASKNRSKRQLARVAPQRTPEDTP</sequence>
<dbReference type="Proteomes" id="UP000766904">
    <property type="component" value="Unassembled WGS sequence"/>
</dbReference>